<evidence type="ECO:0000256" key="2">
    <source>
        <dbReference type="ARBA" id="ARBA00012438"/>
    </source>
</evidence>
<name>A0A0W8G642_9ZZZZ</name>
<evidence type="ECO:0000313" key="8">
    <source>
        <dbReference type="EMBL" id="KUG28494.1"/>
    </source>
</evidence>
<dbReference type="InterPro" id="IPR003594">
    <property type="entry name" value="HATPase_dom"/>
</dbReference>
<dbReference type="AlphaFoldDB" id="A0A0W8G642"/>
<keyword evidence="6" id="KW-1133">Transmembrane helix</keyword>
<dbReference type="PROSITE" id="PS50109">
    <property type="entry name" value="HIS_KIN"/>
    <property type="match status" value="1"/>
</dbReference>
<feature type="transmembrane region" description="Helical" evidence="6">
    <location>
        <begin position="245"/>
        <end position="263"/>
    </location>
</feature>
<evidence type="ECO:0000256" key="4">
    <source>
        <dbReference type="ARBA" id="ARBA00022679"/>
    </source>
</evidence>
<dbReference type="Pfam" id="PF00497">
    <property type="entry name" value="SBP_bac_3"/>
    <property type="match status" value="1"/>
</dbReference>
<dbReference type="InterPro" id="IPR004358">
    <property type="entry name" value="Sig_transdc_His_kin-like_C"/>
</dbReference>
<evidence type="ECO:0000259" key="7">
    <source>
        <dbReference type="PROSITE" id="PS50109"/>
    </source>
</evidence>
<protein>
    <recommendedName>
        <fullName evidence="2">histidine kinase</fullName>
        <ecNumber evidence="2">2.7.13.3</ecNumber>
    </recommendedName>
</protein>
<feature type="domain" description="Histidine kinase" evidence="7">
    <location>
        <begin position="623"/>
        <end position="765"/>
    </location>
</feature>
<keyword evidence="3" id="KW-0597">Phosphoprotein</keyword>
<dbReference type="PRINTS" id="PR00344">
    <property type="entry name" value="BCTRLSENSOR"/>
</dbReference>
<evidence type="ECO:0000256" key="5">
    <source>
        <dbReference type="ARBA" id="ARBA00022777"/>
    </source>
</evidence>
<dbReference type="PANTHER" id="PTHR43395">
    <property type="entry name" value="SENSOR HISTIDINE KINASE CHEA"/>
    <property type="match status" value="1"/>
</dbReference>
<dbReference type="Gene3D" id="1.20.120.160">
    <property type="entry name" value="HPT domain"/>
    <property type="match status" value="1"/>
</dbReference>
<comment type="catalytic activity">
    <reaction evidence="1">
        <text>ATP + protein L-histidine = ADP + protein N-phospho-L-histidine.</text>
        <dbReference type="EC" id="2.7.13.3"/>
    </reaction>
</comment>
<dbReference type="InterPro" id="IPR051315">
    <property type="entry name" value="Bact_Chemotaxis_CheA"/>
</dbReference>
<dbReference type="InterPro" id="IPR005467">
    <property type="entry name" value="His_kinase_dom"/>
</dbReference>
<dbReference type="EMBL" id="LNQE01000215">
    <property type="protein sequence ID" value="KUG28494.1"/>
    <property type="molecule type" value="Genomic_DNA"/>
</dbReference>
<dbReference type="EC" id="2.7.13.3" evidence="2"/>
<dbReference type="SMART" id="SM00387">
    <property type="entry name" value="HATPase_c"/>
    <property type="match status" value="1"/>
</dbReference>
<dbReference type="SUPFAM" id="SSF55874">
    <property type="entry name" value="ATPase domain of HSP90 chaperone/DNA topoisomerase II/histidine kinase"/>
    <property type="match status" value="1"/>
</dbReference>
<dbReference type="GO" id="GO:0004673">
    <property type="term" value="F:protein histidine kinase activity"/>
    <property type="evidence" value="ECO:0007669"/>
    <property type="project" value="UniProtKB-EC"/>
</dbReference>
<keyword evidence="5 8" id="KW-0418">Kinase</keyword>
<dbReference type="Gene3D" id="3.30.565.10">
    <property type="entry name" value="Histidine kinase-like ATPase, C-terminal domain"/>
    <property type="match status" value="1"/>
</dbReference>
<dbReference type="Pfam" id="PF02518">
    <property type="entry name" value="HATPase_c"/>
    <property type="match status" value="1"/>
</dbReference>
<dbReference type="InterPro" id="IPR036890">
    <property type="entry name" value="HATPase_C_sf"/>
</dbReference>
<keyword evidence="6" id="KW-0812">Transmembrane</keyword>
<accession>A0A0W8G642</accession>
<dbReference type="Gene3D" id="3.40.190.10">
    <property type="entry name" value="Periplasmic binding protein-like II"/>
    <property type="match status" value="2"/>
</dbReference>
<evidence type="ECO:0000256" key="1">
    <source>
        <dbReference type="ARBA" id="ARBA00000085"/>
    </source>
</evidence>
<sequence>MTLNRREREFVQNKGSLRYCVDPDWPPIERISETGRYEGMAADVLALLSERLRVETRLVPTVSWSQTLETAEKGGCDFIAAAMETPERRAQLDFTSPYLRLPLVVATRADHPFVDGPKALARDRIGVVRNHATADILRARYPALDVIDVATESEGLSRVAAGTLDAFVDVLPAMAYRIDKERLTGLKIAGRLEDHLDLSVAVPRGKTEVLSIFQKGVSSLTAEELDAIFKKWVAVRFEHGFDYTLVWRVAAGAALVILLIVWWNRKLTRLNRTIRQAHEELAALLDNSGQGFLSLGIDCRVQPRFSRECLDIFGRDPTGEPIQSLLFPDDARAAGDFTKNVGRILAEDDEFRRTLYLSLMPAAVPLRDRALEVEYRVSGPGRLMLILTDVTDARRLESEVEKERGRLANVVAVARDPREFFQVVDSFRDFASGCRAPVATAETPDRALRRVYRRVHTFKGLFMLFGCRRVSVALHDLESRLSALEASRVTAAALGDVVRLGPVQDELEADLALLRQTLGDDFFKRRDAVCIGEDVARELEGLAEGLAAALPDPATAPAPDPRLRALIDRARTLRFVDMRTLMAVPLGTAAQLAERLGKKVSVPPVSGQAVPVDPERFGPLAREMVHLVRNAVAHGLETPEKRLEAGKPEAGTVAVALETKDGMLCVRVSDDGAGIDPVAVRGKAAALGIADKEELAAMDDGRVVHLVLAHGLSTAQEDAEASGAAGRGVGLSAVLEAARRLGGDMAIENRPGLGATFAVCVPLSATDQGKEQP</sequence>
<comment type="caution">
    <text evidence="8">The sequence shown here is derived from an EMBL/GenBank/DDBJ whole genome shotgun (WGS) entry which is preliminary data.</text>
</comment>
<dbReference type="PANTHER" id="PTHR43395:SF8">
    <property type="entry name" value="HISTIDINE KINASE"/>
    <property type="match status" value="1"/>
</dbReference>
<proteinExistence type="predicted"/>
<reference evidence="8" key="1">
    <citation type="journal article" date="2015" name="Proc. Natl. Acad. Sci. U.S.A.">
        <title>Networks of energetic and metabolic interactions define dynamics in microbial communities.</title>
        <authorList>
            <person name="Embree M."/>
            <person name="Liu J.K."/>
            <person name="Al-Bassam M.M."/>
            <person name="Zengler K."/>
        </authorList>
    </citation>
    <scope>NUCLEOTIDE SEQUENCE</scope>
</reference>
<keyword evidence="4" id="KW-0808">Transferase</keyword>
<dbReference type="FunFam" id="3.30.565.10:FF:000016">
    <property type="entry name" value="Chemotaxis protein CheA, putative"/>
    <property type="match status" value="1"/>
</dbReference>
<dbReference type="InterPro" id="IPR001638">
    <property type="entry name" value="Solute-binding_3/MltF_N"/>
</dbReference>
<keyword evidence="6" id="KW-0472">Membrane</keyword>
<dbReference type="InterPro" id="IPR036641">
    <property type="entry name" value="HPT_dom_sf"/>
</dbReference>
<organism evidence="8">
    <name type="scientific">hydrocarbon metagenome</name>
    <dbReference type="NCBI Taxonomy" id="938273"/>
    <lineage>
        <taxon>unclassified sequences</taxon>
        <taxon>metagenomes</taxon>
        <taxon>ecological metagenomes</taxon>
    </lineage>
</organism>
<evidence type="ECO:0000256" key="6">
    <source>
        <dbReference type="SAM" id="Phobius"/>
    </source>
</evidence>
<dbReference type="SMART" id="SM00062">
    <property type="entry name" value="PBPb"/>
    <property type="match status" value="1"/>
</dbReference>
<gene>
    <name evidence="8" type="ORF">ASZ90_001641</name>
</gene>
<dbReference type="SUPFAM" id="SSF53850">
    <property type="entry name" value="Periplasmic binding protein-like II"/>
    <property type="match status" value="1"/>
</dbReference>
<dbReference type="CDD" id="cd13708">
    <property type="entry name" value="PBP2_BvgS_like_1"/>
    <property type="match status" value="1"/>
</dbReference>
<evidence type="ECO:0000256" key="3">
    <source>
        <dbReference type="ARBA" id="ARBA00022553"/>
    </source>
</evidence>
<dbReference type="GO" id="GO:0000160">
    <property type="term" value="P:phosphorelay signal transduction system"/>
    <property type="evidence" value="ECO:0007669"/>
    <property type="project" value="InterPro"/>
</dbReference>